<dbReference type="Pfam" id="PF00496">
    <property type="entry name" value="SBP_bac_5"/>
    <property type="match status" value="1"/>
</dbReference>
<feature type="region of interest" description="Disordered" evidence="1">
    <location>
        <begin position="246"/>
        <end position="266"/>
    </location>
</feature>
<dbReference type="EMBL" id="CP090978">
    <property type="protein sequence ID" value="UJF34908.1"/>
    <property type="molecule type" value="Genomic_DNA"/>
</dbReference>
<accession>A0ABY3SM01</accession>
<reference evidence="3 4" key="1">
    <citation type="journal article" date="2024" name="Int. J. Syst. Evol. Microbiol.">
        <title>Paenibacillus hexagrammi sp. nov., a novel bacterium isolated from the gut content of Hexagrammos agrammus.</title>
        <authorList>
            <person name="Jung H.K."/>
            <person name="Kim D.G."/>
            <person name="Zin H."/>
            <person name="Park J."/>
            <person name="Jung H."/>
            <person name="Kim Y.O."/>
            <person name="Kong H.J."/>
            <person name="Kim J.W."/>
            <person name="Kim Y.S."/>
        </authorList>
    </citation>
    <scope>NUCLEOTIDE SEQUENCE [LARGE SCALE GENOMIC DNA]</scope>
    <source>
        <strain evidence="3 4">YPD9-1</strain>
    </source>
</reference>
<dbReference type="PANTHER" id="PTHR30290">
    <property type="entry name" value="PERIPLASMIC BINDING COMPONENT OF ABC TRANSPORTER"/>
    <property type="match status" value="1"/>
</dbReference>
<dbReference type="Gene3D" id="3.10.105.10">
    <property type="entry name" value="Dipeptide-binding Protein, Domain 3"/>
    <property type="match status" value="1"/>
</dbReference>
<dbReference type="Gene3D" id="3.90.76.10">
    <property type="entry name" value="Dipeptide-binding Protein, Domain 1"/>
    <property type="match status" value="1"/>
</dbReference>
<dbReference type="InterPro" id="IPR030678">
    <property type="entry name" value="Peptide/Ni-bd"/>
</dbReference>
<evidence type="ECO:0000313" key="4">
    <source>
        <dbReference type="Proteomes" id="UP001649230"/>
    </source>
</evidence>
<sequence length="445" mass="51484">MIRYNPVKGALEPGLAHDWRSSEDGRVWTFYLRKRVHFHHGRELSADDVVFTLKRLKDWGEASPSCWLCESIIEVQALDRLTVCVNLAESNYMFPHYVSSYPMAVLPQDVYSRNKQEDLRLYPVGTGPFRVTRHDEGGITLEVFEDYFGEGAHLDRVEMLYIPRVMSEGDNWSQWNFHIGKIKHYQQQPPPNWRIKEAMTLGSNLLAFNLRKDGPQRHMLVRKALNRILDREGLIARLEMHNAIPARGFLPPDSPGESPRDHEPEKARQLLAACGYQGECLSMVFSPSHAHEADWIRERCAEVGITIELRPYTYDEMSRTERLLEGDIILGGVVADDDEARCLLEMYKIRNMLIRVCASDESRAQFDAMIRSIVAQPDGQERMRQIRAMERILTDEYHVLFLVHTTQQTVFSPHLKGISVNTLGWFDFKSIWFRPEFPQEAAVQP</sequence>
<dbReference type="InterPro" id="IPR000914">
    <property type="entry name" value="SBP_5_dom"/>
</dbReference>
<dbReference type="PANTHER" id="PTHR30290:SF72">
    <property type="entry name" value="HTH-TYPE TRANSCRIPTIONAL REGULATOR SGRR"/>
    <property type="match status" value="1"/>
</dbReference>
<protein>
    <submittedName>
        <fullName evidence="3">ABC transporter substrate-binding protein</fullName>
    </submittedName>
</protein>
<dbReference type="SUPFAM" id="SSF53850">
    <property type="entry name" value="Periplasmic binding protein-like II"/>
    <property type="match status" value="1"/>
</dbReference>
<gene>
    <name evidence="3" type="ORF">L0M14_07100</name>
</gene>
<organism evidence="3 4">
    <name type="scientific">Paenibacillus hexagrammi</name>
    <dbReference type="NCBI Taxonomy" id="2908839"/>
    <lineage>
        <taxon>Bacteria</taxon>
        <taxon>Bacillati</taxon>
        <taxon>Bacillota</taxon>
        <taxon>Bacilli</taxon>
        <taxon>Bacillales</taxon>
        <taxon>Paenibacillaceae</taxon>
        <taxon>Paenibacillus</taxon>
    </lineage>
</organism>
<dbReference type="Gene3D" id="3.40.190.10">
    <property type="entry name" value="Periplasmic binding protein-like II"/>
    <property type="match status" value="1"/>
</dbReference>
<dbReference type="PIRSF" id="PIRSF002741">
    <property type="entry name" value="MppA"/>
    <property type="match status" value="1"/>
</dbReference>
<evidence type="ECO:0000313" key="3">
    <source>
        <dbReference type="EMBL" id="UJF34908.1"/>
    </source>
</evidence>
<dbReference type="Proteomes" id="UP001649230">
    <property type="component" value="Chromosome"/>
</dbReference>
<feature type="domain" description="Solute-binding protein family 5" evidence="2">
    <location>
        <begin position="11"/>
        <end position="340"/>
    </location>
</feature>
<dbReference type="RefSeq" id="WP_235121481.1">
    <property type="nucleotide sequence ID" value="NZ_CP090978.1"/>
</dbReference>
<evidence type="ECO:0000259" key="2">
    <source>
        <dbReference type="Pfam" id="PF00496"/>
    </source>
</evidence>
<proteinExistence type="predicted"/>
<dbReference type="InterPro" id="IPR039424">
    <property type="entry name" value="SBP_5"/>
</dbReference>
<keyword evidence="4" id="KW-1185">Reference proteome</keyword>
<name>A0ABY3SM01_9BACL</name>
<evidence type="ECO:0000256" key="1">
    <source>
        <dbReference type="SAM" id="MobiDB-lite"/>
    </source>
</evidence>